<dbReference type="EMBL" id="WHVB01000019">
    <property type="protein sequence ID" value="KAF8473059.1"/>
    <property type="molecule type" value="Genomic_DNA"/>
</dbReference>
<evidence type="ECO:0000313" key="3">
    <source>
        <dbReference type="Proteomes" id="UP000759537"/>
    </source>
</evidence>
<feature type="transmembrane region" description="Helical" evidence="1">
    <location>
        <begin position="149"/>
        <end position="166"/>
    </location>
</feature>
<proteinExistence type="predicted"/>
<gene>
    <name evidence="2" type="ORF">DFH94DRAFT_149353</name>
</gene>
<reference evidence="2" key="2">
    <citation type="journal article" date="2020" name="Nat. Commun.">
        <title>Large-scale genome sequencing of mycorrhizal fungi provides insights into the early evolution of symbiotic traits.</title>
        <authorList>
            <person name="Miyauchi S."/>
            <person name="Kiss E."/>
            <person name="Kuo A."/>
            <person name="Drula E."/>
            <person name="Kohler A."/>
            <person name="Sanchez-Garcia M."/>
            <person name="Morin E."/>
            <person name="Andreopoulos B."/>
            <person name="Barry K.W."/>
            <person name="Bonito G."/>
            <person name="Buee M."/>
            <person name="Carver A."/>
            <person name="Chen C."/>
            <person name="Cichocki N."/>
            <person name="Clum A."/>
            <person name="Culley D."/>
            <person name="Crous P.W."/>
            <person name="Fauchery L."/>
            <person name="Girlanda M."/>
            <person name="Hayes R.D."/>
            <person name="Keri Z."/>
            <person name="LaButti K."/>
            <person name="Lipzen A."/>
            <person name="Lombard V."/>
            <person name="Magnuson J."/>
            <person name="Maillard F."/>
            <person name="Murat C."/>
            <person name="Nolan M."/>
            <person name="Ohm R.A."/>
            <person name="Pangilinan J."/>
            <person name="Pereira M.F."/>
            <person name="Perotto S."/>
            <person name="Peter M."/>
            <person name="Pfister S."/>
            <person name="Riley R."/>
            <person name="Sitrit Y."/>
            <person name="Stielow J.B."/>
            <person name="Szollosi G."/>
            <person name="Zifcakova L."/>
            <person name="Stursova M."/>
            <person name="Spatafora J.W."/>
            <person name="Tedersoo L."/>
            <person name="Vaario L.M."/>
            <person name="Yamada A."/>
            <person name="Yan M."/>
            <person name="Wang P."/>
            <person name="Xu J."/>
            <person name="Bruns T."/>
            <person name="Baldrian P."/>
            <person name="Vilgalys R."/>
            <person name="Dunand C."/>
            <person name="Henrissat B."/>
            <person name="Grigoriev I.V."/>
            <person name="Hibbett D."/>
            <person name="Nagy L.G."/>
            <person name="Martin F.M."/>
        </authorList>
    </citation>
    <scope>NUCLEOTIDE SEQUENCE</scope>
    <source>
        <strain evidence="2">Prilba</strain>
    </source>
</reference>
<protein>
    <submittedName>
        <fullName evidence="2">Uncharacterized protein</fullName>
    </submittedName>
</protein>
<keyword evidence="1" id="KW-0472">Membrane</keyword>
<keyword evidence="3" id="KW-1185">Reference proteome</keyword>
<evidence type="ECO:0000256" key="1">
    <source>
        <dbReference type="SAM" id="Phobius"/>
    </source>
</evidence>
<accession>A0A9P5K138</accession>
<dbReference type="OrthoDB" id="3240689at2759"/>
<evidence type="ECO:0000313" key="2">
    <source>
        <dbReference type="EMBL" id="KAF8473059.1"/>
    </source>
</evidence>
<name>A0A9P5K138_9AGAM</name>
<dbReference type="AlphaFoldDB" id="A0A9P5K138"/>
<reference evidence="2" key="1">
    <citation type="submission" date="2019-10" db="EMBL/GenBank/DDBJ databases">
        <authorList>
            <consortium name="DOE Joint Genome Institute"/>
            <person name="Kuo A."/>
            <person name="Miyauchi S."/>
            <person name="Kiss E."/>
            <person name="Drula E."/>
            <person name="Kohler A."/>
            <person name="Sanchez-Garcia M."/>
            <person name="Andreopoulos B."/>
            <person name="Barry K.W."/>
            <person name="Bonito G."/>
            <person name="Buee M."/>
            <person name="Carver A."/>
            <person name="Chen C."/>
            <person name="Cichocki N."/>
            <person name="Clum A."/>
            <person name="Culley D."/>
            <person name="Crous P.W."/>
            <person name="Fauchery L."/>
            <person name="Girlanda M."/>
            <person name="Hayes R."/>
            <person name="Keri Z."/>
            <person name="LaButti K."/>
            <person name="Lipzen A."/>
            <person name="Lombard V."/>
            <person name="Magnuson J."/>
            <person name="Maillard F."/>
            <person name="Morin E."/>
            <person name="Murat C."/>
            <person name="Nolan M."/>
            <person name="Ohm R."/>
            <person name="Pangilinan J."/>
            <person name="Pereira M."/>
            <person name="Perotto S."/>
            <person name="Peter M."/>
            <person name="Riley R."/>
            <person name="Sitrit Y."/>
            <person name="Stielow B."/>
            <person name="Szollosi G."/>
            <person name="Zifcakova L."/>
            <person name="Stursova M."/>
            <person name="Spatafora J.W."/>
            <person name="Tedersoo L."/>
            <person name="Vaario L.-M."/>
            <person name="Yamada A."/>
            <person name="Yan M."/>
            <person name="Wang P."/>
            <person name="Xu J."/>
            <person name="Bruns T."/>
            <person name="Baldrian P."/>
            <person name="Vilgalys R."/>
            <person name="Henrissat B."/>
            <person name="Grigoriev I.V."/>
            <person name="Hibbett D."/>
            <person name="Nagy L.G."/>
            <person name="Martin F.M."/>
        </authorList>
    </citation>
    <scope>NUCLEOTIDE SEQUENCE</scope>
    <source>
        <strain evidence="2">Prilba</strain>
    </source>
</reference>
<keyword evidence="1" id="KW-1133">Transmembrane helix</keyword>
<sequence>MRVAGKSDLYSKYSSPYTHPITFKLPSASGMDNFHDSAIMASAQTQLPSVKFWHAIGGLYFWEFFTTLDYEWRVIRGDLPYRWSIWIYSLTRVATLVGVIVCLATMDVTTPINCQPLVLFSIILFYLSASTASLLIVLRIIAIWKRNKVVVTLAITVWGISIAFHFQNVSQLRFAWDPTQQFCEPVRFESGLLNFIPTILSHTVLLLIMLVGLLKLRRRDGGTFGLVRLLWKQGVIWLALATAAEIPPVVLIILDVNNQLNNIFETPTLITLTIAATRMHRSLVDFVSRCPEVAHKGPQVSSIVFSKTKQKDSIPTALDRIEIAVHTSFEQHPTSPVNNDDSSTVSISEQVPQIVGGSSKLNLTRASTCPLPTISPSPIPRVQGV</sequence>
<feature type="transmembrane region" description="Helical" evidence="1">
    <location>
        <begin position="85"/>
        <end position="106"/>
    </location>
</feature>
<feature type="transmembrane region" description="Helical" evidence="1">
    <location>
        <begin position="195"/>
        <end position="214"/>
    </location>
</feature>
<keyword evidence="1" id="KW-0812">Transmembrane</keyword>
<dbReference type="Proteomes" id="UP000759537">
    <property type="component" value="Unassembled WGS sequence"/>
</dbReference>
<feature type="transmembrane region" description="Helical" evidence="1">
    <location>
        <begin position="118"/>
        <end position="142"/>
    </location>
</feature>
<comment type="caution">
    <text evidence="2">The sequence shown here is derived from an EMBL/GenBank/DDBJ whole genome shotgun (WGS) entry which is preliminary data.</text>
</comment>
<feature type="transmembrane region" description="Helical" evidence="1">
    <location>
        <begin position="235"/>
        <end position="254"/>
    </location>
</feature>
<organism evidence="2 3">
    <name type="scientific">Russula ochroleuca</name>
    <dbReference type="NCBI Taxonomy" id="152965"/>
    <lineage>
        <taxon>Eukaryota</taxon>
        <taxon>Fungi</taxon>
        <taxon>Dikarya</taxon>
        <taxon>Basidiomycota</taxon>
        <taxon>Agaricomycotina</taxon>
        <taxon>Agaricomycetes</taxon>
        <taxon>Russulales</taxon>
        <taxon>Russulaceae</taxon>
        <taxon>Russula</taxon>
    </lineage>
</organism>